<reference evidence="1" key="1">
    <citation type="journal article" date="2015" name="Nature">
        <title>Complex archaea that bridge the gap between prokaryotes and eukaryotes.</title>
        <authorList>
            <person name="Spang A."/>
            <person name="Saw J.H."/>
            <person name="Jorgensen S.L."/>
            <person name="Zaremba-Niedzwiedzka K."/>
            <person name="Martijn J."/>
            <person name="Lind A.E."/>
            <person name="van Eijk R."/>
            <person name="Schleper C."/>
            <person name="Guy L."/>
            <person name="Ettema T.J."/>
        </authorList>
    </citation>
    <scope>NUCLEOTIDE SEQUENCE</scope>
</reference>
<proteinExistence type="predicted"/>
<dbReference type="GO" id="GO:0003676">
    <property type="term" value="F:nucleic acid binding"/>
    <property type="evidence" value="ECO:0007669"/>
    <property type="project" value="InterPro"/>
</dbReference>
<name>A0A0F9H692_9ZZZZ</name>
<accession>A0A0F9H692</accession>
<dbReference type="EMBL" id="LAZR01015953">
    <property type="protein sequence ID" value="KKM06609.1"/>
    <property type="molecule type" value="Genomic_DNA"/>
</dbReference>
<organism evidence="1">
    <name type="scientific">marine sediment metagenome</name>
    <dbReference type="NCBI Taxonomy" id="412755"/>
    <lineage>
        <taxon>unclassified sequences</taxon>
        <taxon>metagenomes</taxon>
        <taxon>ecological metagenomes</taxon>
    </lineage>
</organism>
<gene>
    <name evidence="1" type="ORF">LCGC14_1742330</name>
</gene>
<comment type="caution">
    <text evidence="1">The sequence shown here is derived from an EMBL/GenBank/DDBJ whole genome shotgun (WGS) entry which is preliminary data.</text>
</comment>
<evidence type="ECO:0000313" key="1">
    <source>
        <dbReference type="EMBL" id="KKM06609.1"/>
    </source>
</evidence>
<dbReference type="Gene3D" id="3.30.420.10">
    <property type="entry name" value="Ribonuclease H-like superfamily/Ribonuclease H"/>
    <property type="match status" value="1"/>
</dbReference>
<dbReference type="AlphaFoldDB" id="A0A0F9H692"/>
<protein>
    <submittedName>
        <fullName evidence="1">Uncharacterized protein</fullName>
    </submittedName>
</protein>
<sequence length="173" mass="19001">MNPLLAIDPGLTTGWALLGDWIKGAGKVDVLDCDSFKLKGRGTKRLARLQEHIRDVISDLAEQGCHPKLAVVEKLEGFSYRRSTRGSKALNQKALQTNRDFTTAIILALDGLGIEVETMNPVGPEGWKRGLASDLTQTVKMIWDIECDQHVADAVMMGNHFIKMKRVEAMGAG</sequence>
<dbReference type="InterPro" id="IPR036397">
    <property type="entry name" value="RNaseH_sf"/>
</dbReference>